<dbReference type="Proteomes" id="UP001439008">
    <property type="component" value="Unassembled WGS sequence"/>
</dbReference>
<evidence type="ECO:0000256" key="2">
    <source>
        <dbReference type="ARBA" id="ARBA00022980"/>
    </source>
</evidence>
<name>A0ABV2AFH8_9EUKA</name>
<evidence type="ECO:0000256" key="1">
    <source>
        <dbReference type="ARBA" id="ARBA00005251"/>
    </source>
</evidence>
<dbReference type="PANTHER" id="PTHR21569:SF1">
    <property type="entry name" value="SMALL RIBOSOMAL SUBUNIT PROTEIN US9M"/>
    <property type="match status" value="1"/>
</dbReference>
<dbReference type="InterPro" id="IPR020574">
    <property type="entry name" value="Ribosomal_uS9_CS"/>
</dbReference>
<dbReference type="EMBL" id="JBDODL010000059">
    <property type="protein sequence ID" value="MES1918415.1"/>
    <property type="molecule type" value="Genomic_DNA"/>
</dbReference>
<evidence type="ECO:0008006" key="8">
    <source>
        <dbReference type="Google" id="ProtNLM"/>
    </source>
</evidence>
<dbReference type="InterPro" id="IPR014721">
    <property type="entry name" value="Ribsml_uS5_D2-typ_fold_subgr"/>
</dbReference>
<dbReference type="Gene3D" id="3.30.230.10">
    <property type="match status" value="1"/>
</dbReference>
<dbReference type="SUPFAM" id="SSF54211">
    <property type="entry name" value="Ribosomal protein S5 domain 2-like"/>
    <property type="match status" value="1"/>
</dbReference>
<dbReference type="PANTHER" id="PTHR21569">
    <property type="entry name" value="RIBOSOMAL PROTEIN S9"/>
    <property type="match status" value="1"/>
</dbReference>
<dbReference type="InterPro" id="IPR020568">
    <property type="entry name" value="Ribosomal_Su5_D2-typ_SF"/>
</dbReference>
<evidence type="ECO:0000256" key="4">
    <source>
        <dbReference type="RuleBase" id="RU003815"/>
    </source>
</evidence>
<reference evidence="6 7" key="1">
    <citation type="journal article" date="2024" name="BMC Biol.">
        <title>Comparative genomics of Ascetosporea gives new insight into the evolutionary basis for animal parasitism in Rhizaria.</title>
        <authorList>
            <person name="Hiltunen Thoren M."/>
            <person name="Onut-Brannstrom I."/>
            <person name="Alfjorden A."/>
            <person name="Peckova H."/>
            <person name="Swords F."/>
            <person name="Hooper C."/>
            <person name="Holzer A.S."/>
            <person name="Bass D."/>
            <person name="Burki F."/>
        </authorList>
    </citation>
    <scope>NUCLEOTIDE SEQUENCE [LARGE SCALE GENOMIC DNA]</scope>
    <source>
        <strain evidence="6">20-A016</strain>
    </source>
</reference>
<evidence type="ECO:0000313" key="7">
    <source>
        <dbReference type="Proteomes" id="UP001439008"/>
    </source>
</evidence>
<evidence type="ECO:0000313" key="6">
    <source>
        <dbReference type="EMBL" id="MES1918415.1"/>
    </source>
</evidence>
<dbReference type="Pfam" id="PF00380">
    <property type="entry name" value="Ribosomal_S9"/>
    <property type="match status" value="1"/>
</dbReference>
<comment type="similarity">
    <text evidence="1 4">Belongs to the universal ribosomal protein uS9 family.</text>
</comment>
<organism evidence="6 7">
    <name type="scientific">Bonamia ostreae</name>
    <dbReference type="NCBI Taxonomy" id="126728"/>
    <lineage>
        <taxon>Eukaryota</taxon>
        <taxon>Sar</taxon>
        <taxon>Rhizaria</taxon>
        <taxon>Endomyxa</taxon>
        <taxon>Ascetosporea</taxon>
        <taxon>Haplosporida</taxon>
        <taxon>Bonamia</taxon>
    </lineage>
</organism>
<feature type="compositionally biased region" description="Basic residues" evidence="5">
    <location>
        <begin position="264"/>
        <end position="283"/>
    </location>
</feature>
<keyword evidence="3 4" id="KW-0687">Ribonucleoprotein</keyword>
<feature type="region of interest" description="Disordered" evidence="5">
    <location>
        <begin position="53"/>
        <end position="81"/>
    </location>
</feature>
<dbReference type="InterPro" id="IPR000754">
    <property type="entry name" value="Ribosomal_uS9"/>
</dbReference>
<protein>
    <recommendedName>
        <fullName evidence="8">Mitochondrial ribosomal protein S9</fullName>
    </recommendedName>
</protein>
<evidence type="ECO:0000256" key="3">
    <source>
        <dbReference type="ARBA" id="ARBA00023274"/>
    </source>
</evidence>
<keyword evidence="2 4" id="KW-0689">Ribosomal protein</keyword>
<dbReference type="PROSITE" id="PS00360">
    <property type="entry name" value="RIBOSOMAL_S9"/>
    <property type="match status" value="1"/>
</dbReference>
<proteinExistence type="inferred from homology"/>
<accession>A0ABV2AFH8</accession>
<keyword evidence="7" id="KW-1185">Reference proteome</keyword>
<gene>
    <name evidence="6" type="ORF">MHBO_000383</name>
</gene>
<evidence type="ECO:0000256" key="5">
    <source>
        <dbReference type="SAM" id="MobiDB-lite"/>
    </source>
</evidence>
<sequence>MLRTLTRYSLKRTAQKALHIKQSIQMRLRSDDAEEQEKKNIEENIKFMHEKVKANGIYTGDEGEKELESESEDDSEIEDDELREGLEEEEIDPFGKLSGNPHVKFGQERIFVRDRYGNVMTHEDFEKRGDENIRHLQVDYPERPDEASPKSAVGTGKRKKAVASASVRKGAGSILINEQQLHQFFPRLTHRAQIAEPLIMTDLVGKIDIECTVRGGGPSGKSGAVATAVAKAIRSQNPEKWPDWVEGQDRDSLSLLATSDPRRKEKKKIGRKRARKGQRYQRR</sequence>
<feature type="compositionally biased region" description="Acidic residues" evidence="5">
    <location>
        <begin position="61"/>
        <end position="81"/>
    </location>
</feature>
<comment type="caution">
    <text evidence="6">The sequence shown here is derived from an EMBL/GenBank/DDBJ whole genome shotgun (WGS) entry which is preliminary data.</text>
</comment>
<feature type="region of interest" description="Disordered" evidence="5">
    <location>
        <begin position="252"/>
        <end position="283"/>
    </location>
</feature>